<keyword evidence="3" id="KW-1185">Reference proteome</keyword>
<organism evidence="2 3">
    <name type="scientific">Stylosanthes scabra</name>
    <dbReference type="NCBI Taxonomy" id="79078"/>
    <lineage>
        <taxon>Eukaryota</taxon>
        <taxon>Viridiplantae</taxon>
        <taxon>Streptophyta</taxon>
        <taxon>Embryophyta</taxon>
        <taxon>Tracheophyta</taxon>
        <taxon>Spermatophyta</taxon>
        <taxon>Magnoliopsida</taxon>
        <taxon>eudicotyledons</taxon>
        <taxon>Gunneridae</taxon>
        <taxon>Pentapetalae</taxon>
        <taxon>rosids</taxon>
        <taxon>fabids</taxon>
        <taxon>Fabales</taxon>
        <taxon>Fabaceae</taxon>
        <taxon>Papilionoideae</taxon>
        <taxon>50 kb inversion clade</taxon>
        <taxon>dalbergioids sensu lato</taxon>
        <taxon>Dalbergieae</taxon>
        <taxon>Pterocarpus clade</taxon>
        <taxon>Stylosanthes</taxon>
    </lineage>
</organism>
<accession>A0ABU6YTY2</accession>
<name>A0ABU6YTY2_9FABA</name>
<dbReference type="Proteomes" id="UP001341840">
    <property type="component" value="Unassembled WGS sequence"/>
</dbReference>
<gene>
    <name evidence="2" type="ORF">PIB30_091766</name>
</gene>
<dbReference type="EMBL" id="JASCZI010243508">
    <property type="protein sequence ID" value="MED6213291.1"/>
    <property type="molecule type" value="Genomic_DNA"/>
</dbReference>
<evidence type="ECO:0000256" key="1">
    <source>
        <dbReference type="SAM" id="MobiDB-lite"/>
    </source>
</evidence>
<feature type="region of interest" description="Disordered" evidence="1">
    <location>
        <begin position="1"/>
        <end position="24"/>
    </location>
</feature>
<proteinExistence type="predicted"/>
<evidence type="ECO:0000313" key="2">
    <source>
        <dbReference type="EMBL" id="MED6213291.1"/>
    </source>
</evidence>
<evidence type="ECO:0000313" key="3">
    <source>
        <dbReference type="Proteomes" id="UP001341840"/>
    </source>
</evidence>
<sequence length="120" mass="14067">MPRRGLAFSKPPRSTQSQRLGVAKHPELKEIEKKKAWKARKEQNRAIGKKQSYSDQNRGLIPWRHYPGLGVAELVSYLSLIQHPTPRRDARRLGIDEAAMMRQIFSRKRFTTIRQVHRIK</sequence>
<comment type="caution">
    <text evidence="2">The sequence shown here is derived from an EMBL/GenBank/DDBJ whole genome shotgun (WGS) entry which is preliminary data.</text>
</comment>
<protein>
    <submittedName>
        <fullName evidence="2">Uncharacterized protein</fullName>
    </submittedName>
</protein>
<reference evidence="2 3" key="1">
    <citation type="journal article" date="2023" name="Plants (Basel)">
        <title>Bridging the Gap: Combining Genomics and Transcriptomics Approaches to Understand Stylosanthes scabra, an Orphan Legume from the Brazilian Caatinga.</title>
        <authorList>
            <person name="Ferreira-Neto J.R.C."/>
            <person name="da Silva M.D."/>
            <person name="Binneck E."/>
            <person name="de Melo N.F."/>
            <person name="da Silva R.H."/>
            <person name="de Melo A.L.T.M."/>
            <person name="Pandolfi V."/>
            <person name="Bustamante F.O."/>
            <person name="Brasileiro-Vidal A.C."/>
            <person name="Benko-Iseppon A.M."/>
        </authorList>
    </citation>
    <scope>NUCLEOTIDE SEQUENCE [LARGE SCALE GENOMIC DNA]</scope>
    <source>
        <tissue evidence="2">Leaves</tissue>
    </source>
</reference>